<evidence type="ECO:0000256" key="2">
    <source>
        <dbReference type="ARBA" id="ARBA00004443"/>
    </source>
</evidence>
<evidence type="ECO:0000256" key="28">
    <source>
        <dbReference type="ARBA" id="ARBA00064101"/>
    </source>
</evidence>
<evidence type="ECO:0000256" key="3">
    <source>
        <dbReference type="ARBA" id="ARBA00009347"/>
    </source>
</evidence>
<dbReference type="FunFam" id="1.20.140.10:FF:000008">
    <property type="entry name" value="acyl-CoA dehydrogenase family member 9, mitochondrial"/>
    <property type="match status" value="1"/>
</dbReference>
<dbReference type="SUPFAM" id="SSF47203">
    <property type="entry name" value="Acyl-CoA dehydrogenase C-terminal domain-like"/>
    <property type="match status" value="2"/>
</dbReference>
<evidence type="ECO:0000256" key="12">
    <source>
        <dbReference type="ARBA" id="ARBA00023136"/>
    </source>
</evidence>
<evidence type="ECO:0000256" key="30">
    <source>
        <dbReference type="ARBA" id="ARBA00076025"/>
    </source>
</evidence>
<dbReference type="Pfam" id="PF02770">
    <property type="entry name" value="Acyl-CoA_dh_M"/>
    <property type="match status" value="1"/>
</dbReference>
<comment type="catalytic activity">
    <reaction evidence="23">
        <text>(4Z,7Z,10Z,13Z,16Z,19Z)-docosahexaenoyl-CoA + oxidized [electron-transfer flavoprotein] + H(+) = (2E,4Z,7Z,10Z,13Z,16Z,19Z)-docosaheptaenoyl-CoA + reduced [electron-transfer flavoprotein]</text>
        <dbReference type="Rhea" id="RHEA:48184"/>
        <dbReference type="Rhea" id="RHEA-COMP:10685"/>
        <dbReference type="Rhea" id="RHEA-COMP:10686"/>
        <dbReference type="ChEBI" id="CHEBI:15378"/>
        <dbReference type="ChEBI" id="CHEBI:57692"/>
        <dbReference type="ChEBI" id="CHEBI:58307"/>
        <dbReference type="ChEBI" id="CHEBI:74298"/>
        <dbReference type="ChEBI" id="CHEBI:77559"/>
    </reaction>
    <physiologicalReaction direction="left-to-right" evidence="23">
        <dbReference type="Rhea" id="RHEA:48185"/>
    </physiologicalReaction>
</comment>
<dbReference type="InterPro" id="IPR046373">
    <property type="entry name" value="Acyl-CoA_Oxase/DH_mid-dom_sf"/>
</dbReference>
<dbReference type="InterPro" id="IPR036250">
    <property type="entry name" value="AcylCo_DH-like_C"/>
</dbReference>
<evidence type="ECO:0000256" key="6">
    <source>
        <dbReference type="ARBA" id="ARBA00022792"/>
    </source>
</evidence>
<comment type="similarity">
    <text evidence="3 31">Belongs to the acyl-CoA dehydrogenase family.</text>
</comment>
<dbReference type="Gene3D" id="1.10.540.10">
    <property type="entry name" value="Acyl-CoA dehydrogenase/oxidase, N-terminal domain"/>
    <property type="match status" value="1"/>
</dbReference>
<sequence>AAMSALLLLLRVLRAARLRPGPAARALRTAAPRRAFAKELFLGTLRKEEVFPYPEISNEELAEINQFVGPVEKFFNEEVDSKKIDQDAKIPPETLQGLKDLGLFGMQIPEEYGGLGLSNTMYARLGEITSLDGSIAVTLAAHQAIGLKGILIAGTEEQKAKYLPRLASGEHIAAFCLTEPGSGSDAASIQTRATLSEDGKYFLLNGSKVWISNGGLANIFTVFARTEVVDKDGQVKDKITAFIVERDFGGVTHGKPEDKLGIRGSNTCEVHFENTKVPIENVIGEVGGGFKVAMNILNSGRFSMGSASAGMIKKLIEMTSEYACTRKQFNKKLSQFGLIQEKFCLMAVKAYVMESMAYLTAGMMDRPGFPDCSVEAAMVKVFSSEGAWACVSEALQILGGLGYMKDYPYERYLRDTRILLIFEASGPHLTFYLILFQGTNEILRMYIALTGMQHAGRILSDKLKAIKKGNVGVALGEFLTRLQDTMGRKVDFGLVGNAGVVHPTLQESAKKLEENIYYFGTTVRGLLSRFGKTIVEEQLVLKRVADVVINLYAMTAAISRASRSISIGLRNHDHEVLLTNIFCTEAYFKNNYAMTQLEKYADENLDDSIKKAAKQILEKRAYICSHPLDRTF</sequence>
<dbReference type="EMBL" id="VZRP01012959">
    <property type="protein sequence ID" value="NWV66334.1"/>
    <property type="molecule type" value="Genomic_DNA"/>
</dbReference>
<accession>A0A7K6GT44</accession>
<comment type="catalytic activity">
    <reaction evidence="21">
        <text>(9Z,12Z)-octadecadienoyl-CoA + oxidized [electron-transfer flavoprotein] + H(+) = (2E,9Z,12Z)-octadecatrienoyl-CoA + reduced [electron-transfer flavoprotein]</text>
        <dbReference type="Rhea" id="RHEA:48188"/>
        <dbReference type="Rhea" id="RHEA-COMP:10685"/>
        <dbReference type="Rhea" id="RHEA-COMP:10686"/>
        <dbReference type="ChEBI" id="CHEBI:15378"/>
        <dbReference type="ChEBI" id="CHEBI:57383"/>
        <dbReference type="ChEBI" id="CHEBI:57692"/>
        <dbReference type="ChEBI" id="CHEBI:58307"/>
        <dbReference type="ChEBI" id="CHEBI:77558"/>
    </reaction>
    <physiologicalReaction direction="left-to-right" evidence="21">
        <dbReference type="Rhea" id="RHEA:48189"/>
    </physiologicalReaction>
</comment>
<evidence type="ECO:0000256" key="24">
    <source>
        <dbReference type="ARBA" id="ARBA00052354"/>
    </source>
</evidence>
<evidence type="ECO:0000313" key="37">
    <source>
        <dbReference type="EMBL" id="NWV66334.1"/>
    </source>
</evidence>
<evidence type="ECO:0000259" key="36">
    <source>
        <dbReference type="Pfam" id="PF21343"/>
    </source>
</evidence>
<dbReference type="GO" id="GO:0005743">
    <property type="term" value="C:mitochondrial inner membrane"/>
    <property type="evidence" value="ECO:0007669"/>
    <property type="project" value="UniProtKB-SubCell"/>
</dbReference>
<dbReference type="GO" id="GO:0050660">
    <property type="term" value="F:flavin adenine dinucleotide binding"/>
    <property type="evidence" value="ECO:0007669"/>
    <property type="project" value="InterPro"/>
</dbReference>
<evidence type="ECO:0000256" key="14">
    <source>
        <dbReference type="ARBA" id="ARBA00047916"/>
    </source>
</evidence>
<dbReference type="Pfam" id="PF02771">
    <property type="entry name" value="Acyl-CoA_dh_N"/>
    <property type="match status" value="1"/>
</dbReference>
<dbReference type="AlphaFoldDB" id="A0A7K6GT44"/>
<evidence type="ECO:0000256" key="16">
    <source>
        <dbReference type="ARBA" id="ARBA00049038"/>
    </source>
</evidence>
<dbReference type="PANTHER" id="PTHR43884:SF9">
    <property type="entry name" value="COMPLEX I ASSEMBLY FACTOR ACAD9, MITOCHONDRIAL"/>
    <property type="match status" value="1"/>
</dbReference>
<evidence type="ECO:0000256" key="20">
    <source>
        <dbReference type="ARBA" id="ARBA00050383"/>
    </source>
</evidence>
<dbReference type="FunFam" id="1.10.540.10:FF:000001">
    <property type="entry name" value="Very long-chain-specific acyl-CoA dehydrogenase, mitochondrial"/>
    <property type="match status" value="1"/>
</dbReference>
<evidence type="ECO:0000256" key="22">
    <source>
        <dbReference type="ARBA" id="ARBA00051582"/>
    </source>
</evidence>
<dbReference type="InterPro" id="IPR013786">
    <property type="entry name" value="AcylCoA_DH/ox_N"/>
</dbReference>
<feature type="non-terminal residue" evidence="37">
    <location>
        <position position="1"/>
    </location>
</feature>
<comment type="catalytic activity">
    <reaction evidence="14">
        <text>oxidized [electron-transfer flavoprotein] + hexadecanoyl-CoA + H(+) = (2E)-hexadecenoyl-CoA + reduced [electron-transfer flavoprotein]</text>
        <dbReference type="Rhea" id="RHEA:43448"/>
        <dbReference type="Rhea" id="RHEA-COMP:10685"/>
        <dbReference type="Rhea" id="RHEA-COMP:10686"/>
        <dbReference type="ChEBI" id="CHEBI:15378"/>
        <dbReference type="ChEBI" id="CHEBI:57379"/>
        <dbReference type="ChEBI" id="CHEBI:57692"/>
        <dbReference type="ChEBI" id="CHEBI:58307"/>
        <dbReference type="ChEBI" id="CHEBI:61526"/>
    </reaction>
    <physiologicalReaction direction="left-to-right" evidence="14">
        <dbReference type="Rhea" id="RHEA:43449"/>
    </physiologicalReaction>
</comment>
<comment type="catalytic activity">
    <reaction evidence="24">
        <text>heptadecanoyl-CoA + oxidized [electron-transfer flavoprotein] + H(+) = trans-2-heptadecenoyl-CoA + reduced [electron-transfer flavoprotein]</text>
        <dbReference type="Rhea" id="RHEA:48196"/>
        <dbReference type="Rhea" id="RHEA-COMP:10685"/>
        <dbReference type="Rhea" id="RHEA-COMP:10686"/>
        <dbReference type="ChEBI" id="CHEBI:15378"/>
        <dbReference type="ChEBI" id="CHEBI:57692"/>
        <dbReference type="ChEBI" id="CHEBI:58307"/>
        <dbReference type="ChEBI" id="CHEBI:74307"/>
        <dbReference type="ChEBI" id="CHEBI:77551"/>
    </reaction>
    <physiologicalReaction direction="left-to-right" evidence="24">
        <dbReference type="Rhea" id="RHEA:48197"/>
    </physiologicalReaction>
</comment>
<comment type="catalytic activity">
    <reaction evidence="16">
        <text>tetradecanoyl-CoA + oxidized [electron-transfer flavoprotein] + H(+) = (2E)-tetradecenoyl-CoA + reduced [electron-transfer flavoprotein]</text>
        <dbReference type="Rhea" id="RHEA:47316"/>
        <dbReference type="Rhea" id="RHEA-COMP:10685"/>
        <dbReference type="Rhea" id="RHEA-COMP:10686"/>
        <dbReference type="ChEBI" id="CHEBI:15378"/>
        <dbReference type="ChEBI" id="CHEBI:57385"/>
        <dbReference type="ChEBI" id="CHEBI:57692"/>
        <dbReference type="ChEBI" id="CHEBI:58307"/>
        <dbReference type="ChEBI" id="CHEBI:61405"/>
    </reaction>
    <physiologicalReaction direction="left-to-right" evidence="16">
        <dbReference type="Rhea" id="RHEA:47317"/>
    </physiologicalReaction>
</comment>
<keyword evidence="7 31" id="KW-0274">FAD</keyword>
<feature type="domain" description="Acyl-CoA dehydrogenase/oxidase N-terminal" evidence="35">
    <location>
        <begin position="65"/>
        <end position="170"/>
    </location>
</feature>
<keyword evidence="32" id="KW-0732">Signal</keyword>
<reference evidence="37 38" key="1">
    <citation type="submission" date="2019-09" db="EMBL/GenBank/DDBJ databases">
        <title>Bird 10,000 Genomes (B10K) Project - Family phase.</title>
        <authorList>
            <person name="Zhang G."/>
        </authorList>
    </citation>
    <scope>NUCLEOTIDE SEQUENCE [LARGE SCALE GENOMIC DNA]</scope>
    <source>
        <strain evidence="37">B10K-DU-029-44</strain>
        <tissue evidence="37">Heart</tissue>
    </source>
</reference>
<evidence type="ECO:0000259" key="34">
    <source>
        <dbReference type="Pfam" id="PF02770"/>
    </source>
</evidence>
<evidence type="ECO:0000256" key="4">
    <source>
        <dbReference type="ARBA" id="ARBA00022553"/>
    </source>
</evidence>
<keyword evidence="4" id="KW-0597">Phosphoprotein</keyword>
<evidence type="ECO:0000256" key="1">
    <source>
        <dbReference type="ARBA" id="ARBA00001974"/>
    </source>
</evidence>
<feature type="domain" description="ACAD9/ACADV-like C-terminal" evidence="36">
    <location>
        <begin position="503"/>
        <end position="621"/>
    </location>
</feature>
<evidence type="ECO:0000256" key="25">
    <source>
        <dbReference type="ARBA" id="ARBA00052438"/>
    </source>
</evidence>
<feature type="domain" description="Acyl-CoA dehydrogenase/oxidase C-terminal" evidence="33">
    <location>
        <begin position="287"/>
        <end position="423"/>
    </location>
</feature>
<dbReference type="Gene3D" id="2.40.110.10">
    <property type="entry name" value="Butyryl-CoA Dehydrogenase, subunit A, domain 2"/>
    <property type="match status" value="1"/>
</dbReference>
<evidence type="ECO:0000256" key="21">
    <source>
        <dbReference type="ARBA" id="ARBA00051128"/>
    </source>
</evidence>
<evidence type="ECO:0000256" key="13">
    <source>
        <dbReference type="ARBA" id="ARBA00047546"/>
    </source>
</evidence>
<comment type="catalytic activity">
    <reaction evidence="18">
        <text>octadecanoyl-CoA + oxidized [electron-transfer flavoprotein] + H(+) = (2E)-octadecenoyl-CoA + reduced [electron-transfer flavoprotein]</text>
        <dbReference type="Rhea" id="RHEA:47240"/>
        <dbReference type="Rhea" id="RHEA-COMP:10685"/>
        <dbReference type="Rhea" id="RHEA-COMP:10686"/>
        <dbReference type="ChEBI" id="CHEBI:15378"/>
        <dbReference type="ChEBI" id="CHEBI:57394"/>
        <dbReference type="ChEBI" id="CHEBI:57692"/>
        <dbReference type="ChEBI" id="CHEBI:58307"/>
        <dbReference type="ChEBI" id="CHEBI:71412"/>
    </reaction>
    <physiologicalReaction direction="left-to-right" evidence="18">
        <dbReference type="Rhea" id="RHEA:47241"/>
    </physiologicalReaction>
</comment>
<comment type="function">
    <text evidence="27">As part of the MCIA complex, primarily participates in the assembly of the mitochondrial complex I and therefore plays a role in oxidative phosphorylation. This moonlighting protein also has a dehydrogenase activity toward a broad range of substrates with greater specificity for long-chain unsaturated acyl-CoAs. However, in vivo, it does not seem to play a primary role in fatty acid oxidation. In addition, the function in complex I assembly is independent of the dehydrogenase activity of the protein.</text>
</comment>
<evidence type="ECO:0000256" key="15">
    <source>
        <dbReference type="ARBA" id="ARBA00048725"/>
    </source>
</evidence>
<comment type="catalytic activity">
    <reaction evidence="19">
        <text>(9E)-octadecenoyl-CoA + oxidized [electron-transfer flavoprotein] + H(+) = (2E,9E)-octadecadienoyl-CoA + reduced [electron-transfer flavoprotein]</text>
        <dbReference type="Rhea" id="RHEA:48192"/>
        <dbReference type="Rhea" id="RHEA-COMP:10685"/>
        <dbReference type="Rhea" id="RHEA-COMP:10686"/>
        <dbReference type="ChEBI" id="CHEBI:15378"/>
        <dbReference type="ChEBI" id="CHEBI:57692"/>
        <dbReference type="ChEBI" id="CHEBI:58307"/>
        <dbReference type="ChEBI" id="CHEBI:77537"/>
        <dbReference type="ChEBI" id="CHEBI:77552"/>
    </reaction>
    <physiologicalReaction direction="left-to-right" evidence="19">
        <dbReference type="Rhea" id="RHEA:48193"/>
    </physiologicalReaction>
</comment>
<dbReference type="InterPro" id="IPR006089">
    <property type="entry name" value="Acyl-CoA_DH_CS"/>
</dbReference>
<feature type="signal peptide" evidence="32">
    <location>
        <begin position="1"/>
        <end position="15"/>
    </location>
</feature>
<dbReference type="GO" id="GO:0003995">
    <property type="term" value="F:acyl-CoA dehydrogenase activity"/>
    <property type="evidence" value="ECO:0007669"/>
    <property type="project" value="InterPro"/>
</dbReference>
<feature type="chain" id="PRO_5029810802" description="Complex I assembly factor ACAD9, mitochondrial" evidence="32">
    <location>
        <begin position="16"/>
        <end position="632"/>
    </location>
</feature>
<comment type="catalytic activity">
    <reaction evidence="22">
        <text>(9Z)-hexadecenoyl-CoA + oxidized [electron-transfer flavoprotein] + H(+) = (2E,9Z)-hexadecadienoyl-CoA + reduced [electron-transfer flavoprotein]</text>
        <dbReference type="Rhea" id="RHEA:47304"/>
        <dbReference type="Rhea" id="RHEA-COMP:10685"/>
        <dbReference type="Rhea" id="RHEA-COMP:10686"/>
        <dbReference type="ChEBI" id="CHEBI:15378"/>
        <dbReference type="ChEBI" id="CHEBI:57692"/>
        <dbReference type="ChEBI" id="CHEBI:58307"/>
        <dbReference type="ChEBI" id="CHEBI:61540"/>
        <dbReference type="ChEBI" id="CHEBI:77549"/>
    </reaction>
    <physiologicalReaction direction="left-to-right" evidence="22">
        <dbReference type="Rhea" id="RHEA:47305"/>
    </physiologicalReaction>
</comment>
<evidence type="ECO:0000256" key="11">
    <source>
        <dbReference type="ARBA" id="ARBA00023128"/>
    </source>
</evidence>
<evidence type="ECO:0000313" key="38">
    <source>
        <dbReference type="Proteomes" id="UP000564407"/>
    </source>
</evidence>
<dbReference type="CDD" id="cd01161">
    <property type="entry name" value="VLCAD"/>
    <property type="match status" value="1"/>
</dbReference>
<dbReference type="PROSITE" id="PS00072">
    <property type="entry name" value="ACYL_COA_DH_1"/>
    <property type="match status" value="1"/>
</dbReference>
<comment type="catalytic activity">
    <reaction evidence="20">
        <text>pentadecanoyl-CoA + oxidized [electron-transfer flavoprotein] + H(+) = (2E)-pentadecenoyl-CoA + reduced [electron-transfer flavoprotein]</text>
        <dbReference type="Rhea" id="RHEA:48204"/>
        <dbReference type="Rhea" id="RHEA-COMP:10685"/>
        <dbReference type="Rhea" id="RHEA-COMP:10686"/>
        <dbReference type="ChEBI" id="CHEBI:15378"/>
        <dbReference type="ChEBI" id="CHEBI:57692"/>
        <dbReference type="ChEBI" id="CHEBI:58307"/>
        <dbReference type="ChEBI" id="CHEBI:74309"/>
        <dbReference type="ChEBI" id="CHEBI:77545"/>
    </reaction>
    <physiologicalReaction direction="left-to-right" evidence="20">
        <dbReference type="Rhea" id="RHEA:48205"/>
    </physiologicalReaction>
</comment>
<dbReference type="Pfam" id="PF21343">
    <property type="entry name" value="ACAD9-ACADV_C"/>
    <property type="match status" value="1"/>
</dbReference>
<dbReference type="InterPro" id="IPR009075">
    <property type="entry name" value="AcylCo_DH/oxidase_C"/>
</dbReference>
<comment type="subunit">
    <text evidence="28">Homodimer. Interacts with NDUFAF1 and ECSIT. Part of the mitochondrial complex I assembly/MCIA complex that comprises at least the core subunits TMEM126B, NDUFAF1, ECSIT and ACAD9 and complement subunits such as COA1 and TMEM186. Interacts with TMEM70 and TMEM242.</text>
</comment>
<dbReference type="FunFam" id="1.20.140.10:FF:000023">
    <property type="entry name" value="Acyl-CoA dehydrogenase family member 9"/>
    <property type="match status" value="1"/>
</dbReference>
<comment type="catalytic activity">
    <reaction evidence="15">
        <text>oxidized [electron-transfer flavoprotein] + (9Z)-octadecenoyl-CoA + H(+) = (2E,9Z)-octadecadienoyl-CoA + reduced [electron-transfer flavoprotein]</text>
        <dbReference type="Rhea" id="RHEA:47300"/>
        <dbReference type="Rhea" id="RHEA-COMP:10685"/>
        <dbReference type="Rhea" id="RHEA-COMP:10686"/>
        <dbReference type="ChEBI" id="CHEBI:15378"/>
        <dbReference type="ChEBI" id="CHEBI:57387"/>
        <dbReference type="ChEBI" id="CHEBI:57692"/>
        <dbReference type="ChEBI" id="CHEBI:58307"/>
        <dbReference type="ChEBI" id="CHEBI:77553"/>
    </reaction>
    <physiologicalReaction direction="left-to-right" evidence="15">
        <dbReference type="Rhea" id="RHEA:47301"/>
    </physiologicalReaction>
</comment>
<evidence type="ECO:0000256" key="31">
    <source>
        <dbReference type="RuleBase" id="RU362125"/>
    </source>
</evidence>
<proteinExistence type="inferred from homology"/>
<evidence type="ECO:0000256" key="8">
    <source>
        <dbReference type="ARBA" id="ARBA00022946"/>
    </source>
</evidence>
<comment type="catalytic activity">
    <reaction evidence="13">
        <text>decanoyl-CoA + oxidized [electron-transfer flavoprotein] + H(+) = (2E)-decenoyl-CoA + reduced [electron-transfer flavoprotein]</text>
        <dbReference type="Rhea" id="RHEA:48176"/>
        <dbReference type="Rhea" id="RHEA-COMP:10685"/>
        <dbReference type="Rhea" id="RHEA-COMP:10686"/>
        <dbReference type="ChEBI" id="CHEBI:15378"/>
        <dbReference type="ChEBI" id="CHEBI:57692"/>
        <dbReference type="ChEBI" id="CHEBI:58307"/>
        <dbReference type="ChEBI" id="CHEBI:61406"/>
        <dbReference type="ChEBI" id="CHEBI:61430"/>
    </reaction>
    <physiologicalReaction direction="left-to-right" evidence="13">
        <dbReference type="Rhea" id="RHEA:48177"/>
    </physiologicalReaction>
</comment>
<evidence type="ECO:0000256" key="23">
    <source>
        <dbReference type="ARBA" id="ARBA00052172"/>
    </source>
</evidence>
<evidence type="ECO:0000256" key="29">
    <source>
        <dbReference type="ARBA" id="ARBA00073945"/>
    </source>
</evidence>
<comment type="cofactor">
    <cofactor evidence="1 31">
        <name>FAD</name>
        <dbReference type="ChEBI" id="CHEBI:57692"/>
    </cofactor>
</comment>
<keyword evidence="38" id="KW-1185">Reference proteome</keyword>
<keyword evidence="12" id="KW-0472">Membrane</keyword>
<dbReference type="SUPFAM" id="SSF56645">
    <property type="entry name" value="Acyl-CoA dehydrogenase NM domain-like"/>
    <property type="match status" value="1"/>
</dbReference>
<evidence type="ECO:0000256" key="5">
    <source>
        <dbReference type="ARBA" id="ARBA00022630"/>
    </source>
</evidence>
<comment type="catalytic activity">
    <reaction evidence="25">
        <text>undecanoyl-CoA + oxidized [electron-transfer flavoprotein] + H(+) = trans-2-undecenoyl-CoA + reduced [electron-transfer flavoprotein]</text>
        <dbReference type="Rhea" id="RHEA:48200"/>
        <dbReference type="Rhea" id="RHEA-COMP:10685"/>
        <dbReference type="Rhea" id="RHEA-COMP:10686"/>
        <dbReference type="ChEBI" id="CHEBI:15378"/>
        <dbReference type="ChEBI" id="CHEBI:57692"/>
        <dbReference type="ChEBI" id="CHEBI:58307"/>
        <dbReference type="ChEBI" id="CHEBI:77547"/>
        <dbReference type="ChEBI" id="CHEBI:77548"/>
    </reaction>
    <physiologicalReaction direction="left-to-right" evidence="25">
        <dbReference type="Rhea" id="RHEA:48201"/>
    </physiologicalReaction>
</comment>
<dbReference type="Proteomes" id="UP000564407">
    <property type="component" value="Unassembled WGS sequence"/>
</dbReference>
<organism evidence="37 38">
    <name type="scientific">Malurus elegans</name>
    <name type="common">Red-winged fairywren</name>
    <dbReference type="NCBI Taxonomy" id="720584"/>
    <lineage>
        <taxon>Eukaryota</taxon>
        <taxon>Metazoa</taxon>
        <taxon>Chordata</taxon>
        <taxon>Craniata</taxon>
        <taxon>Vertebrata</taxon>
        <taxon>Euteleostomi</taxon>
        <taxon>Archelosauria</taxon>
        <taxon>Archosauria</taxon>
        <taxon>Dinosauria</taxon>
        <taxon>Saurischia</taxon>
        <taxon>Theropoda</taxon>
        <taxon>Coelurosauria</taxon>
        <taxon>Aves</taxon>
        <taxon>Neognathae</taxon>
        <taxon>Neoaves</taxon>
        <taxon>Telluraves</taxon>
        <taxon>Australaves</taxon>
        <taxon>Passeriformes</taxon>
        <taxon>Meliphagoidea</taxon>
        <taxon>Maluridae</taxon>
        <taxon>Malurus</taxon>
    </lineage>
</organism>
<evidence type="ECO:0000256" key="9">
    <source>
        <dbReference type="ARBA" id="ARBA00022990"/>
    </source>
</evidence>
<dbReference type="FunFam" id="2.40.110.10:FF:000006">
    <property type="entry name" value="very long-chain specific acyl-CoA dehydrogenase, mitochondrial"/>
    <property type="match status" value="1"/>
</dbReference>
<dbReference type="InterPro" id="IPR006091">
    <property type="entry name" value="Acyl-CoA_Oxase/DH_mid-dom"/>
</dbReference>
<name>A0A7K6GT44_9PASS</name>
<evidence type="ECO:0000256" key="17">
    <source>
        <dbReference type="ARBA" id="ARBA00049140"/>
    </source>
</evidence>
<keyword evidence="5 31" id="KW-0285">Flavoprotein</keyword>
<evidence type="ECO:0000256" key="19">
    <source>
        <dbReference type="ARBA" id="ARBA00050339"/>
    </source>
</evidence>
<dbReference type="PANTHER" id="PTHR43884">
    <property type="entry name" value="ACYL-COA DEHYDROGENASE"/>
    <property type="match status" value="1"/>
</dbReference>
<dbReference type="Pfam" id="PF00441">
    <property type="entry name" value="Acyl-CoA_dh_1"/>
    <property type="match status" value="1"/>
</dbReference>
<feature type="non-terminal residue" evidence="37">
    <location>
        <position position="632"/>
    </location>
</feature>
<gene>
    <name evidence="37" type="primary">Acad9</name>
    <name evidence="37" type="ORF">MALELE_R02653</name>
</gene>
<feature type="domain" description="Acyl-CoA oxidase/dehydrogenase middle" evidence="34">
    <location>
        <begin position="174"/>
        <end position="274"/>
    </location>
</feature>
<evidence type="ECO:0000256" key="10">
    <source>
        <dbReference type="ARBA" id="ARBA00023002"/>
    </source>
</evidence>
<evidence type="ECO:0000256" key="27">
    <source>
        <dbReference type="ARBA" id="ARBA00055983"/>
    </source>
</evidence>
<comment type="catalytic activity">
    <reaction evidence="26">
        <text>nonanoyl-CoA + oxidized [electron-transfer flavoprotein] + H(+) = (2E)-nonenoyl-CoA + reduced [electron-transfer flavoprotein]</text>
        <dbReference type="Rhea" id="RHEA:48208"/>
        <dbReference type="Rhea" id="RHEA-COMP:10685"/>
        <dbReference type="Rhea" id="RHEA-COMP:10686"/>
        <dbReference type="ChEBI" id="CHEBI:15378"/>
        <dbReference type="ChEBI" id="CHEBI:57692"/>
        <dbReference type="ChEBI" id="CHEBI:58307"/>
        <dbReference type="ChEBI" id="CHEBI:76291"/>
        <dbReference type="ChEBI" id="CHEBI:76292"/>
    </reaction>
    <physiologicalReaction direction="left-to-right" evidence="26">
        <dbReference type="Rhea" id="RHEA:48209"/>
    </physiologicalReaction>
</comment>
<comment type="caution">
    <text evidence="37">The sequence shown here is derived from an EMBL/GenBank/DDBJ whole genome shotgun (WGS) entry which is preliminary data.</text>
</comment>
<dbReference type="InterPro" id="IPR037069">
    <property type="entry name" value="AcylCoA_DH/ox_N_sf"/>
</dbReference>
<evidence type="ECO:0000256" key="32">
    <source>
        <dbReference type="SAM" id="SignalP"/>
    </source>
</evidence>
<dbReference type="InterPro" id="IPR049448">
    <property type="entry name" value="ACAD9/ACADV-like_C"/>
</dbReference>
<evidence type="ECO:0000259" key="35">
    <source>
        <dbReference type="Pfam" id="PF02771"/>
    </source>
</evidence>
<comment type="subcellular location">
    <subcellularLocation>
        <location evidence="2">Mitochondrion inner membrane</location>
        <topology evidence="2">Peripheral membrane protein</topology>
        <orientation evidence="2">Matrix side</orientation>
    </subcellularLocation>
</comment>
<evidence type="ECO:0000256" key="7">
    <source>
        <dbReference type="ARBA" id="ARBA00022827"/>
    </source>
</evidence>
<keyword evidence="11" id="KW-0496">Mitochondrion</keyword>
<dbReference type="InterPro" id="IPR009100">
    <property type="entry name" value="AcylCoA_DH/oxidase_NM_dom_sf"/>
</dbReference>
<comment type="catalytic activity">
    <reaction evidence="17">
        <text>eicosanoyl-CoA + oxidized [electron-transfer flavoprotein] + H(+) = (2E)-eicosenoyl-CoA + reduced [electron-transfer flavoprotein]</text>
        <dbReference type="Rhea" id="RHEA:47236"/>
        <dbReference type="Rhea" id="RHEA-COMP:10685"/>
        <dbReference type="Rhea" id="RHEA-COMP:10686"/>
        <dbReference type="ChEBI" id="CHEBI:15378"/>
        <dbReference type="ChEBI" id="CHEBI:57380"/>
        <dbReference type="ChEBI" id="CHEBI:57692"/>
        <dbReference type="ChEBI" id="CHEBI:58307"/>
        <dbReference type="ChEBI" id="CHEBI:74691"/>
    </reaction>
    <physiologicalReaction direction="left-to-right" evidence="17">
        <dbReference type="Rhea" id="RHEA:47237"/>
    </physiologicalReaction>
</comment>
<dbReference type="GO" id="GO:0006631">
    <property type="term" value="P:fatty acid metabolic process"/>
    <property type="evidence" value="ECO:0007669"/>
    <property type="project" value="UniProtKB-ARBA"/>
</dbReference>
<evidence type="ECO:0000259" key="33">
    <source>
        <dbReference type="Pfam" id="PF00441"/>
    </source>
</evidence>
<keyword evidence="8" id="KW-0809">Transit peptide</keyword>
<evidence type="ECO:0000256" key="26">
    <source>
        <dbReference type="ARBA" id="ARBA00052466"/>
    </source>
</evidence>
<dbReference type="PROSITE" id="PS00073">
    <property type="entry name" value="ACYL_COA_DH_2"/>
    <property type="match status" value="1"/>
</dbReference>
<keyword evidence="6" id="KW-0999">Mitochondrion inner membrane</keyword>
<evidence type="ECO:0000256" key="18">
    <source>
        <dbReference type="ARBA" id="ARBA00049224"/>
    </source>
</evidence>
<keyword evidence="10 31" id="KW-0560">Oxidoreductase</keyword>
<protein>
    <recommendedName>
        <fullName evidence="29">Complex I assembly factor ACAD9, mitochondrial</fullName>
    </recommendedName>
    <alternativeName>
        <fullName evidence="30">Acyl-CoA dehydrogenase family member 9</fullName>
    </alternativeName>
</protein>
<dbReference type="Gene3D" id="1.20.140.10">
    <property type="entry name" value="Butyryl-CoA Dehydrogenase, subunit A, domain 3"/>
    <property type="match status" value="2"/>
</dbReference>
<keyword evidence="9" id="KW-0007">Acetylation</keyword>